<dbReference type="EMBL" id="JMIB01000020">
    <property type="protein sequence ID" value="KDM91668.1"/>
    <property type="molecule type" value="Genomic_DNA"/>
</dbReference>
<gene>
    <name evidence="1" type="ORF">EA58_10320</name>
</gene>
<evidence type="ECO:0008006" key="3">
    <source>
        <dbReference type="Google" id="ProtNLM"/>
    </source>
</evidence>
<evidence type="ECO:0000313" key="1">
    <source>
        <dbReference type="EMBL" id="KDM91668.1"/>
    </source>
</evidence>
<proteinExistence type="predicted"/>
<dbReference type="InterPro" id="IPR038287">
    <property type="entry name" value="Cse2_sf"/>
</dbReference>
<protein>
    <recommendedName>
        <fullName evidence="3">CRISPR-associated protein Cse2</fullName>
    </recommendedName>
</protein>
<evidence type="ECO:0000313" key="2">
    <source>
        <dbReference type="Proteomes" id="UP000027192"/>
    </source>
</evidence>
<comment type="caution">
    <text evidence="1">The sequence shown here is derived from an EMBL/GenBank/DDBJ whole genome shotgun (WGS) entry which is preliminary data.</text>
</comment>
<dbReference type="NCBIfam" id="TIGR02548">
    <property type="entry name" value="casB_cse2"/>
    <property type="match status" value="1"/>
</dbReference>
<accession>A0A066RWD6</accession>
<dbReference type="AlphaFoldDB" id="A0A066RWD6"/>
<dbReference type="Proteomes" id="UP000027192">
    <property type="component" value="Unassembled WGS sequence"/>
</dbReference>
<dbReference type="STRING" id="1654360.EA58_10320"/>
<name>A0A066RWD6_9GAMM</name>
<dbReference type="CDD" id="cd09731">
    <property type="entry name" value="Cse2_I-E"/>
    <property type="match status" value="1"/>
</dbReference>
<keyword evidence="2" id="KW-1185">Reference proteome</keyword>
<dbReference type="Pfam" id="PF09485">
    <property type="entry name" value="CRISPR_Cse2"/>
    <property type="match status" value="1"/>
</dbReference>
<dbReference type="InterPro" id="IPR013382">
    <property type="entry name" value="CRISPR-assoc_prot_Cse2"/>
</dbReference>
<reference evidence="1 2" key="1">
    <citation type="submission" date="2014-04" db="EMBL/GenBank/DDBJ databases">
        <title>Draft genome sequence of Photobacterium halotolerans S2753: a solonamide, ngercheumicin and holomycin producer.</title>
        <authorList>
            <person name="Machado H.R."/>
            <person name="Gram L."/>
        </authorList>
    </citation>
    <scope>NUCLEOTIDE SEQUENCE [LARGE SCALE GENOMIC DNA]</scope>
    <source>
        <strain evidence="1 2">S2753</strain>
    </source>
</reference>
<dbReference type="Gene3D" id="1.10.520.40">
    <property type="entry name" value="CRISPR-associated protein Cse2"/>
    <property type="match status" value="1"/>
</dbReference>
<organism evidence="1 2">
    <name type="scientific">Photobacterium galatheae</name>
    <dbReference type="NCBI Taxonomy" id="1654360"/>
    <lineage>
        <taxon>Bacteria</taxon>
        <taxon>Pseudomonadati</taxon>
        <taxon>Pseudomonadota</taxon>
        <taxon>Gammaproteobacteria</taxon>
        <taxon>Vibrionales</taxon>
        <taxon>Vibrionaceae</taxon>
        <taxon>Photobacterium</taxon>
    </lineage>
</organism>
<dbReference type="OrthoDB" id="5572740at2"/>
<sequence length="185" mass="20803">MDDTTKNVVHRWWQSMYLSPAQLQEKGIAPAPSGQKAQLKRCESADAAMMSPGFRALWQRLPEDIQASENAASYECWATIAAALVHVKTDTGINLATAAGLKAEGDKSVVSELRFAQLQSAKTPDEFLRRLRRILQQVGGQVSVIKLAEDIDHWYREHTGFRPRQADKRISVKWAMDYYRAVSAK</sequence>